<reference evidence="1 2" key="1">
    <citation type="submission" date="2017-05" db="EMBL/GenBank/DDBJ databases">
        <authorList>
            <person name="Varghese N."/>
            <person name="Submissions S."/>
        </authorList>
    </citation>
    <scope>NUCLEOTIDE SEQUENCE [LARGE SCALE GENOMIC DNA]</scope>
    <source>
        <strain evidence="1 2">DSM 25457</strain>
    </source>
</reference>
<evidence type="ECO:0000313" key="1">
    <source>
        <dbReference type="EMBL" id="SMP71412.1"/>
    </source>
</evidence>
<protein>
    <submittedName>
        <fullName evidence="1">Uncharacterized protein</fullName>
    </submittedName>
</protein>
<dbReference type="RefSeq" id="WP_404308639.1">
    <property type="nucleotide sequence ID" value="NZ_CAWLDM010000001.1"/>
</dbReference>
<gene>
    <name evidence="1" type="ORF">SAMN06265222_11447</name>
</gene>
<evidence type="ECO:0000313" key="2">
    <source>
        <dbReference type="Proteomes" id="UP001158067"/>
    </source>
</evidence>
<organism evidence="1 2">
    <name type="scientific">Neorhodopirellula lusitana</name>
    <dbReference type="NCBI Taxonomy" id="445327"/>
    <lineage>
        <taxon>Bacteria</taxon>
        <taxon>Pseudomonadati</taxon>
        <taxon>Planctomycetota</taxon>
        <taxon>Planctomycetia</taxon>
        <taxon>Pirellulales</taxon>
        <taxon>Pirellulaceae</taxon>
        <taxon>Neorhodopirellula</taxon>
    </lineage>
</organism>
<name>A0ABY1QHR0_9BACT</name>
<sequence length="167" mass="18939">MPKLDDFFETHAATLPESVRQAVMNASIPGLIDEPRVPELAAALTEPGLDLPELAISGLWLLAGDLDRSHSISQNDSSAEGSFWHGIMHRRESDYSNAKYWFRRVGSHPVLIRVKQLHESVYSDPYDFIDQVEKACLGRTHDPAVTQWLLKAQWTEWQLLMIECLAK</sequence>
<accession>A0ABY1QHR0</accession>
<comment type="caution">
    <text evidence="1">The sequence shown here is derived from an EMBL/GenBank/DDBJ whole genome shotgun (WGS) entry which is preliminary data.</text>
</comment>
<dbReference type="Proteomes" id="UP001158067">
    <property type="component" value="Unassembled WGS sequence"/>
</dbReference>
<proteinExistence type="predicted"/>
<keyword evidence="2" id="KW-1185">Reference proteome</keyword>
<dbReference type="EMBL" id="FXUG01000014">
    <property type="protein sequence ID" value="SMP71412.1"/>
    <property type="molecule type" value="Genomic_DNA"/>
</dbReference>